<feature type="non-terminal residue" evidence="1">
    <location>
        <position position="111"/>
    </location>
</feature>
<reference evidence="1" key="1">
    <citation type="journal article" date="2022" name="bioRxiv">
        <title>Sequencing and chromosome-scale assembly of the giantPleurodeles waltlgenome.</title>
        <authorList>
            <person name="Brown T."/>
            <person name="Elewa A."/>
            <person name="Iarovenko S."/>
            <person name="Subramanian E."/>
            <person name="Araus A.J."/>
            <person name="Petzold A."/>
            <person name="Susuki M."/>
            <person name="Suzuki K.-i.T."/>
            <person name="Hayashi T."/>
            <person name="Toyoda A."/>
            <person name="Oliveira C."/>
            <person name="Osipova E."/>
            <person name="Leigh N.D."/>
            <person name="Simon A."/>
            <person name="Yun M.H."/>
        </authorList>
    </citation>
    <scope>NUCLEOTIDE SEQUENCE</scope>
    <source>
        <strain evidence="1">20211129_DDA</strain>
        <tissue evidence="1">Liver</tissue>
    </source>
</reference>
<comment type="caution">
    <text evidence="1">The sequence shown here is derived from an EMBL/GenBank/DDBJ whole genome shotgun (WGS) entry which is preliminary data.</text>
</comment>
<protein>
    <submittedName>
        <fullName evidence="1">Uncharacterized protein</fullName>
    </submittedName>
</protein>
<name>A0AAV7U0H5_PLEWA</name>
<dbReference type="AlphaFoldDB" id="A0AAV7U0H5"/>
<proteinExistence type="predicted"/>
<evidence type="ECO:0000313" key="1">
    <source>
        <dbReference type="EMBL" id="KAJ1181262.1"/>
    </source>
</evidence>
<dbReference type="Proteomes" id="UP001066276">
    <property type="component" value="Chromosome 3_2"/>
</dbReference>
<sequence length="111" mass="12241">SESISWIRSKGWQSTTIFLFSECNSTLKRRSPECVLILETPIPRSMLSDTGPTICTIGRASVLSLRFGGRQLIQSPVGTGKRTQGYDKGLVDVSSYSLPLVPEKEHRGITK</sequence>
<dbReference type="EMBL" id="JANPWB010000006">
    <property type="protein sequence ID" value="KAJ1181262.1"/>
    <property type="molecule type" value="Genomic_DNA"/>
</dbReference>
<accession>A0AAV7U0H5</accession>
<evidence type="ECO:0000313" key="2">
    <source>
        <dbReference type="Proteomes" id="UP001066276"/>
    </source>
</evidence>
<feature type="non-terminal residue" evidence="1">
    <location>
        <position position="1"/>
    </location>
</feature>
<keyword evidence="2" id="KW-1185">Reference proteome</keyword>
<gene>
    <name evidence="1" type="ORF">NDU88_006470</name>
</gene>
<organism evidence="1 2">
    <name type="scientific">Pleurodeles waltl</name>
    <name type="common">Iberian ribbed newt</name>
    <dbReference type="NCBI Taxonomy" id="8319"/>
    <lineage>
        <taxon>Eukaryota</taxon>
        <taxon>Metazoa</taxon>
        <taxon>Chordata</taxon>
        <taxon>Craniata</taxon>
        <taxon>Vertebrata</taxon>
        <taxon>Euteleostomi</taxon>
        <taxon>Amphibia</taxon>
        <taxon>Batrachia</taxon>
        <taxon>Caudata</taxon>
        <taxon>Salamandroidea</taxon>
        <taxon>Salamandridae</taxon>
        <taxon>Pleurodelinae</taxon>
        <taxon>Pleurodeles</taxon>
    </lineage>
</organism>